<gene>
    <name evidence="4" type="ORF">K505DRAFT_330430</name>
</gene>
<keyword evidence="2" id="KW-0812">Transmembrane</keyword>
<evidence type="ECO:0000313" key="5">
    <source>
        <dbReference type="Proteomes" id="UP000799757"/>
    </source>
</evidence>
<feature type="domain" description="DUF6594" evidence="3">
    <location>
        <begin position="109"/>
        <end position="272"/>
    </location>
</feature>
<feature type="region of interest" description="Disordered" evidence="1">
    <location>
        <begin position="1"/>
        <end position="47"/>
    </location>
</feature>
<evidence type="ECO:0000256" key="2">
    <source>
        <dbReference type="SAM" id="Phobius"/>
    </source>
</evidence>
<accession>A0A6A6WR93</accession>
<dbReference type="AlphaFoldDB" id="A0A6A6WR93"/>
<dbReference type="EMBL" id="MU002487">
    <property type="protein sequence ID" value="KAF2786337.1"/>
    <property type="molecule type" value="Genomic_DNA"/>
</dbReference>
<feature type="transmembrane region" description="Helical" evidence="2">
    <location>
        <begin position="259"/>
        <end position="277"/>
    </location>
</feature>
<keyword evidence="5" id="KW-1185">Reference proteome</keyword>
<feature type="compositionally biased region" description="Basic and acidic residues" evidence="1">
    <location>
        <begin position="12"/>
        <end position="34"/>
    </location>
</feature>
<feature type="transmembrane region" description="Helical" evidence="2">
    <location>
        <begin position="233"/>
        <end position="252"/>
    </location>
</feature>
<name>A0A6A6WR93_9PLEO</name>
<sequence length="279" mass="31646">MGFWSRIQPDLENGRRRTSPERRRRSEREPDNRKQRPHSKRRRSRPLSFYERLMTASVTPNNKPSPLYANENGVRTIRVRALQHMTIIHLKRVLAGEVAEMVRAETTSVEQMARIRETLEHYTTALRNLKYMLEPASTNQRTARFLRNLLYIESTRDSAVMVDAGVMTAESVRGRVYLDVPDYTGYGGFSSRKDLALEYSRGFLSRLKMALFGGIALVAPMLIMKLHPSELTGLLTTSFFVLAVGIILAWYMKDADKKDILGATAAYAAVLVVFVGTSG</sequence>
<keyword evidence="2" id="KW-0472">Membrane</keyword>
<keyword evidence="2" id="KW-1133">Transmembrane helix</keyword>
<evidence type="ECO:0000313" key="4">
    <source>
        <dbReference type="EMBL" id="KAF2786337.1"/>
    </source>
</evidence>
<dbReference type="Pfam" id="PF20237">
    <property type="entry name" value="DUF6594"/>
    <property type="match status" value="1"/>
</dbReference>
<evidence type="ECO:0000256" key="1">
    <source>
        <dbReference type="SAM" id="MobiDB-lite"/>
    </source>
</evidence>
<organism evidence="4 5">
    <name type="scientific">Melanomma pulvis-pyrius CBS 109.77</name>
    <dbReference type="NCBI Taxonomy" id="1314802"/>
    <lineage>
        <taxon>Eukaryota</taxon>
        <taxon>Fungi</taxon>
        <taxon>Dikarya</taxon>
        <taxon>Ascomycota</taxon>
        <taxon>Pezizomycotina</taxon>
        <taxon>Dothideomycetes</taxon>
        <taxon>Pleosporomycetidae</taxon>
        <taxon>Pleosporales</taxon>
        <taxon>Melanommataceae</taxon>
        <taxon>Melanomma</taxon>
    </lineage>
</organism>
<dbReference type="OrthoDB" id="3546297at2759"/>
<feature type="transmembrane region" description="Helical" evidence="2">
    <location>
        <begin position="209"/>
        <end position="227"/>
    </location>
</feature>
<proteinExistence type="predicted"/>
<dbReference type="InterPro" id="IPR046529">
    <property type="entry name" value="DUF6594"/>
</dbReference>
<feature type="compositionally biased region" description="Basic residues" evidence="1">
    <location>
        <begin position="35"/>
        <end position="45"/>
    </location>
</feature>
<evidence type="ECO:0000259" key="3">
    <source>
        <dbReference type="Pfam" id="PF20237"/>
    </source>
</evidence>
<reference evidence="4" key="1">
    <citation type="journal article" date="2020" name="Stud. Mycol.">
        <title>101 Dothideomycetes genomes: a test case for predicting lifestyles and emergence of pathogens.</title>
        <authorList>
            <person name="Haridas S."/>
            <person name="Albert R."/>
            <person name="Binder M."/>
            <person name="Bloem J."/>
            <person name="Labutti K."/>
            <person name="Salamov A."/>
            <person name="Andreopoulos B."/>
            <person name="Baker S."/>
            <person name="Barry K."/>
            <person name="Bills G."/>
            <person name="Bluhm B."/>
            <person name="Cannon C."/>
            <person name="Castanera R."/>
            <person name="Culley D."/>
            <person name="Daum C."/>
            <person name="Ezra D."/>
            <person name="Gonzalez J."/>
            <person name="Henrissat B."/>
            <person name="Kuo A."/>
            <person name="Liang C."/>
            <person name="Lipzen A."/>
            <person name="Lutzoni F."/>
            <person name="Magnuson J."/>
            <person name="Mondo S."/>
            <person name="Nolan M."/>
            <person name="Ohm R."/>
            <person name="Pangilinan J."/>
            <person name="Park H.-J."/>
            <person name="Ramirez L."/>
            <person name="Alfaro M."/>
            <person name="Sun H."/>
            <person name="Tritt A."/>
            <person name="Yoshinaga Y."/>
            <person name="Zwiers L.-H."/>
            <person name="Turgeon B."/>
            <person name="Goodwin S."/>
            <person name="Spatafora J."/>
            <person name="Crous P."/>
            <person name="Grigoriev I."/>
        </authorList>
    </citation>
    <scope>NUCLEOTIDE SEQUENCE</scope>
    <source>
        <strain evidence="4">CBS 109.77</strain>
    </source>
</reference>
<dbReference type="Proteomes" id="UP000799757">
    <property type="component" value="Unassembled WGS sequence"/>
</dbReference>
<protein>
    <recommendedName>
        <fullName evidence="3">DUF6594 domain-containing protein</fullName>
    </recommendedName>
</protein>